<comment type="caution">
    <text evidence="2">The sequence shown here is derived from an EMBL/GenBank/DDBJ whole genome shotgun (WGS) entry which is preliminary data.</text>
</comment>
<dbReference type="Pfam" id="PF12706">
    <property type="entry name" value="Lactamase_B_2"/>
    <property type="match status" value="1"/>
</dbReference>
<evidence type="ECO:0000313" key="2">
    <source>
        <dbReference type="EMBL" id="MBD1545801.1"/>
    </source>
</evidence>
<dbReference type="SUPFAM" id="SSF56281">
    <property type="entry name" value="Metallo-hydrolase/oxidoreductase"/>
    <property type="match status" value="1"/>
</dbReference>
<dbReference type="InterPro" id="IPR001279">
    <property type="entry name" value="Metallo-B-lactamas"/>
</dbReference>
<name>A0A926P2F9_9HYPH</name>
<sequence>MSSKLMVTILGCGSSGGVPRIGNDWGACDPNEPKNRRRRCSILVEQVDENGKTSVLIDTGPDLRQQLLDADVQHLDAVLYTHPHADHLHGIDDLRALTIRHRQRMPVYMDAHTYQRALTAFDYCFRTPHGSSYPPILERHELVADKECVIGGAGGPIRFLPLEVEHGEIKSLGLRVGGIAYLPDVSDIMEKSHAGFSDLDVFIVDSLRRTPHPSHFSLDDALAWIDYLKPKKAVLTNLHNDMDYATLCGELPNHIVPAYDGMRIEAKA</sequence>
<dbReference type="InterPro" id="IPR036866">
    <property type="entry name" value="RibonucZ/Hydroxyglut_hydro"/>
</dbReference>
<dbReference type="PANTHER" id="PTHR42663:SF6">
    <property type="entry name" value="HYDROLASE C777.06C-RELATED"/>
    <property type="match status" value="1"/>
</dbReference>
<dbReference type="RefSeq" id="WP_190290464.1">
    <property type="nucleotide sequence ID" value="NZ_JABFCZ010000005.1"/>
</dbReference>
<dbReference type="AlphaFoldDB" id="A0A926P2F9"/>
<dbReference type="Proteomes" id="UP000598467">
    <property type="component" value="Unassembled WGS sequence"/>
</dbReference>
<reference evidence="2" key="1">
    <citation type="submission" date="2020-05" db="EMBL/GenBank/DDBJ databases">
        <title>Identification of trans-AT polyketide cluster in two marine bacteria, producers of a novel glutaramide-containing polyketide sesbanimide D and analogs.</title>
        <authorList>
            <person name="Kacar D."/>
            <person name="Rodriguez P."/>
            <person name="Canedo L."/>
            <person name="Gonzalez E."/>
            <person name="Galan B."/>
            <person name="De La Calle F."/>
            <person name="Garcia J.L."/>
        </authorList>
    </citation>
    <scope>NUCLEOTIDE SEQUENCE</scope>
    <source>
        <strain evidence="2">PHM038</strain>
    </source>
</reference>
<protein>
    <submittedName>
        <fullName evidence="2">MBL fold metallo-hydrolase</fullName>
    </submittedName>
</protein>
<organism evidence="2 3">
    <name type="scientific">Roseibium aggregatum</name>
    <dbReference type="NCBI Taxonomy" id="187304"/>
    <lineage>
        <taxon>Bacteria</taxon>
        <taxon>Pseudomonadati</taxon>
        <taxon>Pseudomonadota</taxon>
        <taxon>Alphaproteobacteria</taxon>
        <taxon>Hyphomicrobiales</taxon>
        <taxon>Stappiaceae</taxon>
        <taxon>Roseibium</taxon>
    </lineage>
</organism>
<evidence type="ECO:0000259" key="1">
    <source>
        <dbReference type="Pfam" id="PF12706"/>
    </source>
</evidence>
<feature type="domain" description="Metallo-beta-lactamase" evidence="1">
    <location>
        <begin position="54"/>
        <end position="236"/>
    </location>
</feature>
<accession>A0A926P2F9</accession>
<dbReference type="CDD" id="cd16279">
    <property type="entry name" value="metallo-hydrolase-like_MBL-fold"/>
    <property type="match status" value="1"/>
</dbReference>
<dbReference type="Gene3D" id="3.60.15.10">
    <property type="entry name" value="Ribonuclease Z/Hydroxyacylglutathione hydrolase-like"/>
    <property type="match status" value="1"/>
</dbReference>
<dbReference type="EMBL" id="JABFCZ010000005">
    <property type="protein sequence ID" value="MBD1545801.1"/>
    <property type="molecule type" value="Genomic_DNA"/>
</dbReference>
<evidence type="ECO:0000313" key="3">
    <source>
        <dbReference type="Proteomes" id="UP000598467"/>
    </source>
</evidence>
<dbReference type="PANTHER" id="PTHR42663">
    <property type="entry name" value="HYDROLASE C777.06C-RELATED-RELATED"/>
    <property type="match status" value="1"/>
</dbReference>
<gene>
    <name evidence="2" type="ORF">HK439_05970</name>
</gene>
<proteinExistence type="predicted"/>